<evidence type="ECO:0000256" key="21">
    <source>
        <dbReference type="ARBA" id="ARBA00049140"/>
    </source>
</evidence>
<feature type="domain" description="Aminoglycoside phosphotransferase" evidence="23">
    <location>
        <begin position="38"/>
        <end position="261"/>
    </location>
</feature>
<evidence type="ECO:0000259" key="23">
    <source>
        <dbReference type="Pfam" id="PF01636"/>
    </source>
</evidence>
<dbReference type="Pfam" id="PF01636">
    <property type="entry name" value="APH"/>
    <property type="match status" value="1"/>
</dbReference>
<dbReference type="GO" id="GO:0050660">
    <property type="term" value="F:flavin adenine dinucleotide binding"/>
    <property type="evidence" value="ECO:0007669"/>
    <property type="project" value="InterPro"/>
</dbReference>
<evidence type="ECO:0000259" key="22">
    <source>
        <dbReference type="Pfam" id="PF00441"/>
    </source>
</evidence>
<dbReference type="SUPFAM" id="SSF56112">
    <property type="entry name" value="Protein kinase-like (PK-like)"/>
    <property type="match status" value="1"/>
</dbReference>
<keyword evidence="12" id="KW-0472">Membrane</keyword>
<dbReference type="FunFam" id="2.40.110.10:FF:000002">
    <property type="entry name" value="Acyl-CoA dehydrogenase fadE12"/>
    <property type="match status" value="1"/>
</dbReference>
<dbReference type="InterPro" id="IPR046373">
    <property type="entry name" value="Acyl-CoA_Oxase/DH_mid-dom_sf"/>
</dbReference>
<comment type="function">
    <text evidence="15">Acyl-CoA dehydrogenase, that exhibits maximal activity towards saturated C22-CoA. Probably participates in beta-oxydation and energy production but could also play a role in the metabolism of specific fatty acids to control fatty acids composition of cellular lipids in brain.</text>
</comment>
<dbReference type="Pfam" id="PF02770">
    <property type="entry name" value="Acyl-CoA_dh_M"/>
    <property type="match status" value="1"/>
</dbReference>
<dbReference type="InterPro" id="IPR037069">
    <property type="entry name" value="AcylCoA_DH/ox_N_sf"/>
</dbReference>
<evidence type="ECO:0000256" key="7">
    <source>
        <dbReference type="ARBA" id="ARBA00022630"/>
    </source>
</evidence>
<dbReference type="InterPro" id="IPR009075">
    <property type="entry name" value="AcylCo_DH/oxidase_C"/>
</dbReference>
<dbReference type="PANTHER" id="PTHR48083">
    <property type="entry name" value="MEDIUM-CHAIN SPECIFIC ACYL-COA DEHYDROGENASE, MITOCHONDRIAL-RELATED"/>
    <property type="match status" value="1"/>
</dbReference>
<keyword evidence="7" id="KW-0285">Flavoprotein</keyword>
<dbReference type="AlphaFoldDB" id="A0A8K0EI71"/>
<evidence type="ECO:0000256" key="10">
    <source>
        <dbReference type="ARBA" id="ARBA00023002"/>
    </source>
</evidence>
<comment type="pathway">
    <text evidence="4">Lipid metabolism; fatty acid beta-oxidation.</text>
</comment>
<name>A0A8K0EI71_BRALA</name>
<dbReference type="InterPro" id="IPR009100">
    <property type="entry name" value="AcylCoA_DH/oxidase_NM_dom_sf"/>
</dbReference>
<dbReference type="EMBL" id="OV696702">
    <property type="protein sequence ID" value="CAH1249310.1"/>
    <property type="molecule type" value="Genomic_DNA"/>
</dbReference>
<keyword evidence="8" id="KW-0274">FAD</keyword>
<dbReference type="PANTHER" id="PTHR48083:SF13">
    <property type="entry name" value="ACYL-COA DEHYDROGENASE FAMILY MEMBER 11"/>
    <property type="match status" value="1"/>
</dbReference>
<dbReference type="GO" id="GO:0033539">
    <property type="term" value="P:fatty acid beta-oxidation using acyl-CoA dehydrogenase"/>
    <property type="evidence" value="ECO:0007669"/>
    <property type="project" value="TreeGrafter"/>
</dbReference>
<comment type="cofactor">
    <cofactor evidence="1">
        <name>FAD</name>
        <dbReference type="ChEBI" id="CHEBI:57692"/>
    </cofactor>
</comment>
<evidence type="ECO:0000256" key="18">
    <source>
        <dbReference type="ARBA" id="ARBA00048086"/>
    </source>
</evidence>
<dbReference type="Gene3D" id="3.90.1200.10">
    <property type="match status" value="1"/>
</dbReference>
<dbReference type="InterPro" id="IPR006091">
    <property type="entry name" value="Acyl-CoA_Oxase/DH_mid-dom"/>
</dbReference>
<feature type="domain" description="Acyl-CoA dehydrogenase/oxidase C-terminal" evidence="22">
    <location>
        <begin position="613"/>
        <end position="761"/>
    </location>
</feature>
<reference evidence="26" key="1">
    <citation type="submission" date="2022-01" db="EMBL/GenBank/DDBJ databases">
        <authorList>
            <person name="Braso-Vives M."/>
        </authorList>
    </citation>
    <scope>NUCLEOTIDE SEQUENCE</scope>
</reference>
<comment type="subcellular location">
    <subcellularLocation>
        <location evidence="3">Mitochondrion membrane</location>
    </subcellularLocation>
    <subcellularLocation>
        <location evidence="2">Peroxisome</location>
    </subcellularLocation>
</comment>
<dbReference type="SUPFAM" id="SSF47203">
    <property type="entry name" value="Acyl-CoA dehydrogenase C-terminal domain-like"/>
    <property type="match status" value="1"/>
</dbReference>
<comment type="catalytic activity">
    <reaction evidence="19">
        <text>tricosanoyl-CoA + oxidized [electron-transfer flavoprotein] + H(+) = (2E)-tricosenoyl-CoA + reduced [electron-transfer flavoprotein]</text>
        <dbReference type="Rhea" id="RHEA:48220"/>
        <dbReference type="Rhea" id="RHEA-COMP:10685"/>
        <dbReference type="Rhea" id="RHEA-COMP:10686"/>
        <dbReference type="ChEBI" id="CHEBI:15378"/>
        <dbReference type="ChEBI" id="CHEBI:57692"/>
        <dbReference type="ChEBI" id="CHEBI:58307"/>
        <dbReference type="ChEBI" id="CHEBI:90118"/>
        <dbReference type="ChEBI" id="CHEBI:90119"/>
    </reaction>
    <physiologicalReaction direction="left-to-right" evidence="19">
        <dbReference type="Rhea" id="RHEA:48221"/>
    </physiologicalReaction>
</comment>
<dbReference type="Pfam" id="PF02771">
    <property type="entry name" value="Acyl-CoA_dh_N"/>
    <property type="match status" value="1"/>
</dbReference>
<dbReference type="CDD" id="cd05154">
    <property type="entry name" value="ACAD10_11_N-like"/>
    <property type="match status" value="1"/>
</dbReference>
<comment type="catalytic activity">
    <reaction evidence="18">
        <text>tetracosanoyl-CoA + oxidized [electron-transfer flavoprotein] + H(+) = (2E)-tetracosenoyl-CoA + reduced [electron-transfer flavoprotein]</text>
        <dbReference type="Rhea" id="RHEA:47232"/>
        <dbReference type="Rhea" id="RHEA-COMP:10685"/>
        <dbReference type="Rhea" id="RHEA-COMP:10686"/>
        <dbReference type="ChEBI" id="CHEBI:15378"/>
        <dbReference type="ChEBI" id="CHEBI:57692"/>
        <dbReference type="ChEBI" id="CHEBI:58307"/>
        <dbReference type="ChEBI" id="CHEBI:65052"/>
        <dbReference type="ChEBI" id="CHEBI:74693"/>
    </reaction>
    <physiologicalReaction direction="left-to-right" evidence="18">
        <dbReference type="Rhea" id="RHEA:47233"/>
    </physiologicalReaction>
</comment>
<dbReference type="Gene3D" id="3.30.200.20">
    <property type="entry name" value="Phosphorylase Kinase, domain 1"/>
    <property type="match status" value="1"/>
</dbReference>
<keyword evidence="11" id="KW-0443">Lipid metabolism</keyword>
<evidence type="ECO:0000256" key="6">
    <source>
        <dbReference type="ARBA" id="ARBA00011738"/>
    </source>
</evidence>
<evidence type="ECO:0000256" key="1">
    <source>
        <dbReference type="ARBA" id="ARBA00001974"/>
    </source>
</evidence>
<comment type="catalytic activity">
    <reaction evidence="16">
        <text>a 2,3-saturated acyl-CoA + oxidized [electron-transfer flavoprotein] + H(+) = a (2E)-enoyl-CoA + reduced [electron-transfer flavoprotein]</text>
        <dbReference type="Rhea" id="RHEA:44704"/>
        <dbReference type="Rhea" id="RHEA-COMP:10685"/>
        <dbReference type="Rhea" id="RHEA-COMP:10686"/>
        <dbReference type="ChEBI" id="CHEBI:15378"/>
        <dbReference type="ChEBI" id="CHEBI:57692"/>
        <dbReference type="ChEBI" id="CHEBI:58307"/>
        <dbReference type="ChEBI" id="CHEBI:58856"/>
        <dbReference type="ChEBI" id="CHEBI:65111"/>
    </reaction>
    <physiologicalReaction direction="left-to-right" evidence="16">
        <dbReference type="Rhea" id="RHEA:44705"/>
    </physiologicalReaction>
</comment>
<evidence type="ECO:0000256" key="20">
    <source>
        <dbReference type="ARBA" id="ARBA00048399"/>
    </source>
</evidence>
<keyword evidence="9" id="KW-0276">Fatty acid metabolism</keyword>
<feature type="domain" description="Acyl-CoA oxidase/dehydrogenase middle" evidence="24">
    <location>
        <begin position="499"/>
        <end position="601"/>
    </location>
</feature>
<dbReference type="InterPro" id="IPR011009">
    <property type="entry name" value="Kinase-like_dom_sf"/>
</dbReference>
<protein>
    <recommendedName>
        <fullName evidence="14">Acyl-CoA dehydrogenase family member 11</fullName>
    </recommendedName>
</protein>
<evidence type="ECO:0000256" key="16">
    <source>
        <dbReference type="ARBA" id="ARBA00047443"/>
    </source>
</evidence>
<evidence type="ECO:0000256" key="8">
    <source>
        <dbReference type="ARBA" id="ARBA00022827"/>
    </source>
</evidence>
<dbReference type="GO" id="GO:0031966">
    <property type="term" value="C:mitochondrial membrane"/>
    <property type="evidence" value="ECO:0007669"/>
    <property type="project" value="UniProtKB-SubCell"/>
</dbReference>
<evidence type="ECO:0000256" key="14">
    <source>
        <dbReference type="ARBA" id="ARBA00040622"/>
    </source>
</evidence>
<evidence type="ECO:0000256" key="3">
    <source>
        <dbReference type="ARBA" id="ARBA00004325"/>
    </source>
</evidence>
<dbReference type="InterPro" id="IPR013786">
    <property type="entry name" value="AcylCoA_DH/ox_N"/>
</dbReference>
<evidence type="ECO:0000256" key="15">
    <source>
        <dbReference type="ARBA" id="ARBA00046026"/>
    </source>
</evidence>
<comment type="subunit">
    <text evidence="6">Homodimer.</text>
</comment>
<dbReference type="Gene3D" id="2.40.110.10">
    <property type="entry name" value="Butyryl-CoA Dehydrogenase, subunit A, domain 2"/>
    <property type="match status" value="1"/>
</dbReference>
<comment type="catalytic activity">
    <reaction evidence="17">
        <text>docosanoyl-CoA + oxidized [electron-transfer flavoprotein] + H(+) = (2E)-docosenoyl-CoA + reduced [electron-transfer flavoprotein]</text>
        <dbReference type="Rhea" id="RHEA:47228"/>
        <dbReference type="Rhea" id="RHEA-COMP:10685"/>
        <dbReference type="Rhea" id="RHEA-COMP:10686"/>
        <dbReference type="ChEBI" id="CHEBI:15378"/>
        <dbReference type="ChEBI" id="CHEBI:57692"/>
        <dbReference type="ChEBI" id="CHEBI:58307"/>
        <dbReference type="ChEBI" id="CHEBI:65059"/>
        <dbReference type="ChEBI" id="CHEBI:74692"/>
    </reaction>
    <physiologicalReaction direction="left-to-right" evidence="17">
        <dbReference type="Rhea" id="RHEA:47229"/>
    </physiologicalReaction>
</comment>
<keyword evidence="27" id="KW-1185">Reference proteome</keyword>
<evidence type="ECO:0000256" key="19">
    <source>
        <dbReference type="ARBA" id="ARBA00048395"/>
    </source>
</evidence>
<dbReference type="GO" id="GO:0003995">
    <property type="term" value="F:acyl-CoA dehydrogenase activity"/>
    <property type="evidence" value="ECO:0007669"/>
    <property type="project" value="TreeGrafter"/>
</dbReference>
<evidence type="ECO:0000256" key="2">
    <source>
        <dbReference type="ARBA" id="ARBA00004275"/>
    </source>
</evidence>
<dbReference type="Gene3D" id="1.20.140.10">
    <property type="entry name" value="Butyryl-CoA Dehydrogenase, subunit A, domain 3"/>
    <property type="match status" value="1"/>
</dbReference>
<evidence type="ECO:0000256" key="13">
    <source>
        <dbReference type="ARBA" id="ARBA00023140"/>
    </source>
</evidence>
<dbReference type="Pfam" id="PF00441">
    <property type="entry name" value="Acyl-CoA_dh_1"/>
    <property type="match status" value="1"/>
</dbReference>
<dbReference type="Gene3D" id="1.10.540.10">
    <property type="entry name" value="Acyl-CoA dehydrogenase/oxidase, N-terminal domain"/>
    <property type="match status" value="1"/>
</dbReference>
<feature type="domain" description="Acyl-CoA dehydrogenase/oxidase N-terminal" evidence="25">
    <location>
        <begin position="379"/>
        <end position="495"/>
    </location>
</feature>
<evidence type="ECO:0000256" key="11">
    <source>
        <dbReference type="ARBA" id="ARBA00023098"/>
    </source>
</evidence>
<comment type="catalytic activity">
    <reaction evidence="20">
        <text>hexacosanoyl-CoA + oxidized [electron-transfer flavoprotein] + H(+) = (2E)-hexacosenoyl-CoA + reduced [electron-transfer flavoprotein]</text>
        <dbReference type="Rhea" id="RHEA:48216"/>
        <dbReference type="Rhea" id="RHEA-COMP:10685"/>
        <dbReference type="Rhea" id="RHEA-COMP:10686"/>
        <dbReference type="ChEBI" id="CHEBI:15378"/>
        <dbReference type="ChEBI" id="CHEBI:57692"/>
        <dbReference type="ChEBI" id="CHEBI:58307"/>
        <dbReference type="ChEBI" id="CHEBI:64868"/>
        <dbReference type="ChEBI" id="CHEBI:74281"/>
    </reaction>
    <physiologicalReaction direction="left-to-right" evidence="20">
        <dbReference type="Rhea" id="RHEA:48217"/>
    </physiologicalReaction>
</comment>
<sequence length="773" mass="86389">MADTTELRTAHRFDVDRLHAHLLKYVPGFPQQKEQLVVRQFSFGQSNPTFYLRKGRTEYVMRKKPPGRLLKGAHMVEREYRIIEALHSVGFPVPCPILFCSDKNVIGTEFYIMEHVKGRVFRDVSLSELPAEERTAVYNAMAETLAQLHSVDWRKLKLQDFGKEGNYCKRQLSTWTRQYHAAATGDIPAMNQLIQWLNQNLPAQDTKTTIVHGDYKLDNMVFHPTQPRVIAVLDWELCTLGDPLTDLAYLCQPYNWPEDLPQLNMAQPSGSSERIIEMAGIPSQDQFVQRYCSARGLHSGPDNWEFYLALSFFKAASICQGVYKRALQGNASASQAEIFGQIVEPLAGAGVKVIERRMSVSPASHTAQTGSLLQPSPKGQELRDRVRAFLEQHVAPAFKTFEEQVAKDRWAAPPIVDEIRAKAKAAGLWNLFLPDVSGLSVLDYAFIAEETGRYMPLGPEAFNCQAPDTGNMETIHLYGSPEQKKTWLEPLLEGKIKSCFAMTEPDVASSDATNMQCSIVQEGNQYVINGKKWWTSGAGHPLCKVAVLMGKTGDSKMPRHRQHSMILVPMDAPGVKVVRALTVFGYDDAPHGHCEVHFTNVRVPVTNMLLGEGRGFEIAQGRLGPGRIHHCMRLIGMTEKALEAMCERAAKRRPFGKRIIEQEVVQHDIAEARMALEQARLLVLKAAHMIDTVGTKKARKEIAMIKVIAPRVAVRIIDRAIQVHGGAGVCQDFFLAGMYAGARTIQIADGPDEVHLSAVAKMEIMDQLKKAKM</sequence>
<evidence type="ECO:0000259" key="24">
    <source>
        <dbReference type="Pfam" id="PF02770"/>
    </source>
</evidence>
<dbReference type="OrthoDB" id="434771at2759"/>
<dbReference type="SUPFAM" id="SSF56645">
    <property type="entry name" value="Acyl-CoA dehydrogenase NM domain-like"/>
    <property type="match status" value="1"/>
</dbReference>
<keyword evidence="10" id="KW-0560">Oxidoreductase</keyword>
<keyword evidence="13" id="KW-0576">Peroxisome</keyword>
<proteinExistence type="inferred from homology"/>
<accession>A0A8K0EI71</accession>
<dbReference type="GO" id="GO:0005777">
    <property type="term" value="C:peroxisome"/>
    <property type="evidence" value="ECO:0007669"/>
    <property type="project" value="UniProtKB-SubCell"/>
</dbReference>
<comment type="catalytic activity">
    <reaction evidence="21">
        <text>eicosanoyl-CoA + oxidized [electron-transfer flavoprotein] + H(+) = (2E)-eicosenoyl-CoA + reduced [electron-transfer flavoprotein]</text>
        <dbReference type="Rhea" id="RHEA:47236"/>
        <dbReference type="Rhea" id="RHEA-COMP:10685"/>
        <dbReference type="Rhea" id="RHEA-COMP:10686"/>
        <dbReference type="ChEBI" id="CHEBI:15378"/>
        <dbReference type="ChEBI" id="CHEBI:57380"/>
        <dbReference type="ChEBI" id="CHEBI:57692"/>
        <dbReference type="ChEBI" id="CHEBI:58307"/>
        <dbReference type="ChEBI" id="CHEBI:74691"/>
    </reaction>
    <physiologicalReaction direction="left-to-right" evidence="21">
        <dbReference type="Rhea" id="RHEA:47237"/>
    </physiologicalReaction>
</comment>
<dbReference type="InterPro" id="IPR041726">
    <property type="entry name" value="ACAD10_11_N"/>
</dbReference>
<evidence type="ECO:0000313" key="26">
    <source>
        <dbReference type="EMBL" id="CAH1249310.1"/>
    </source>
</evidence>
<evidence type="ECO:0000256" key="17">
    <source>
        <dbReference type="ARBA" id="ARBA00048020"/>
    </source>
</evidence>
<evidence type="ECO:0000313" key="27">
    <source>
        <dbReference type="Proteomes" id="UP000838412"/>
    </source>
</evidence>
<organism evidence="26 27">
    <name type="scientific">Branchiostoma lanceolatum</name>
    <name type="common">Common lancelet</name>
    <name type="synonym">Amphioxus lanceolatum</name>
    <dbReference type="NCBI Taxonomy" id="7740"/>
    <lineage>
        <taxon>Eukaryota</taxon>
        <taxon>Metazoa</taxon>
        <taxon>Chordata</taxon>
        <taxon>Cephalochordata</taxon>
        <taxon>Leptocardii</taxon>
        <taxon>Amphioxiformes</taxon>
        <taxon>Branchiostomatidae</taxon>
        <taxon>Branchiostoma</taxon>
    </lineage>
</organism>
<dbReference type="InterPro" id="IPR036250">
    <property type="entry name" value="AcylCo_DH-like_C"/>
</dbReference>
<evidence type="ECO:0000256" key="12">
    <source>
        <dbReference type="ARBA" id="ARBA00023136"/>
    </source>
</evidence>
<dbReference type="InterPro" id="IPR050741">
    <property type="entry name" value="Acyl-CoA_dehydrogenase"/>
</dbReference>
<comment type="similarity">
    <text evidence="5">Belongs to the acyl-CoA dehydrogenase family.</text>
</comment>
<evidence type="ECO:0000256" key="9">
    <source>
        <dbReference type="ARBA" id="ARBA00022832"/>
    </source>
</evidence>
<evidence type="ECO:0000256" key="4">
    <source>
        <dbReference type="ARBA" id="ARBA00005005"/>
    </source>
</evidence>
<gene>
    <name evidence="26" type="primary">ACAD11</name>
    <name evidence="26" type="ORF">BLAG_LOCUS10464</name>
</gene>
<evidence type="ECO:0000256" key="5">
    <source>
        <dbReference type="ARBA" id="ARBA00009347"/>
    </source>
</evidence>
<evidence type="ECO:0000259" key="25">
    <source>
        <dbReference type="Pfam" id="PF02771"/>
    </source>
</evidence>
<dbReference type="InterPro" id="IPR002575">
    <property type="entry name" value="Aminoglycoside_PTrfase"/>
</dbReference>
<dbReference type="Proteomes" id="UP000838412">
    <property type="component" value="Chromosome 17"/>
</dbReference>